<dbReference type="InterPro" id="IPR010971">
    <property type="entry name" value="UbiH/COQ6"/>
</dbReference>
<organism evidence="9 10">
    <name type="scientific">Celeribacter ethanolicus</name>
    <dbReference type="NCBI Taxonomy" id="1758178"/>
    <lineage>
        <taxon>Bacteria</taxon>
        <taxon>Pseudomonadati</taxon>
        <taxon>Pseudomonadota</taxon>
        <taxon>Alphaproteobacteria</taxon>
        <taxon>Rhodobacterales</taxon>
        <taxon>Roseobacteraceae</taxon>
        <taxon>Celeribacter</taxon>
    </lineage>
</organism>
<dbReference type="FunFam" id="3.50.50.60:FF:000021">
    <property type="entry name" value="Ubiquinone biosynthesis monooxygenase COQ6"/>
    <property type="match status" value="1"/>
</dbReference>
<evidence type="ECO:0000256" key="1">
    <source>
        <dbReference type="ARBA" id="ARBA00001974"/>
    </source>
</evidence>
<comment type="similarity">
    <text evidence="3">Belongs to the UbiH/COQ6 family.</text>
</comment>
<dbReference type="KEGG" id="ceh:CEW89_11870"/>
<keyword evidence="10" id="KW-1185">Reference proteome</keyword>
<dbReference type="InterPro" id="IPR036188">
    <property type="entry name" value="FAD/NAD-bd_sf"/>
</dbReference>
<comment type="pathway">
    <text evidence="2">Cofactor biosynthesis; ubiquinone biosynthesis.</text>
</comment>
<evidence type="ECO:0000256" key="7">
    <source>
        <dbReference type="ARBA" id="ARBA00023033"/>
    </source>
</evidence>
<gene>
    <name evidence="9" type="ORF">CEW89_11870</name>
</gene>
<dbReference type="InterPro" id="IPR051205">
    <property type="entry name" value="UbiH/COQ6_monooxygenase"/>
</dbReference>
<dbReference type="SUPFAM" id="SSF51905">
    <property type="entry name" value="FAD/NAD(P)-binding domain"/>
    <property type="match status" value="1"/>
</dbReference>
<dbReference type="PANTHER" id="PTHR43876">
    <property type="entry name" value="UBIQUINONE BIOSYNTHESIS MONOOXYGENASE COQ6, MITOCHONDRIAL"/>
    <property type="match status" value="1"/>
</dbReference>
<evidence type="ECO:0000313" key="10">
    <source>
        <dbReference type="Proteomes" id="UP000217935"/>
    </source>
</evidence>
<dbReference type="Proteomes" id="UP000217935">
    <property type="component" value="Chromosome"/>
</dbReference>
<evidence type="ECO:0000259" key="8">
    <source>
        <dbReference type="Pfam" id="PF01494"/>
    </source>
</evidence>
<accession>A0A291GDR1</accession>
<dbReference type="Pfam" id="PF01494">
    <property type="entry name" value="FAD_binding_3"/>
    <property type="match status" value="1"/>
</dbReference>
<reference evidence="9 10" key="1">
    <citation type="submission" date="2017-06" db="EMBL/GenBank/DDBJ databases">
        <title>Celeribacter sp. TSPH2 complete genome sequence.</title>
        <authorList>
            <person name="Woo J.-H."/>
            <person name="Kim H.-S."/>
        </authorList>
    </citation>
    <scope>NUCLEOTIDE SEQUENCE [LARGE SCALE GENOMIC DNA]</scope>
    <source>
        <strain evidence="9 10">TSPH2</strain>
    </source>
</reference>
<dbReference type="EMBL" id="CP022196">
    <property type="protein sequence ID" value="ATG48200.1"/>
    <property type="molecule type" value="Genomic_DNA"/>
</dbReference>
<dbReference type="STRING" id="1758178.GCA_001550095_00354"/>
<proteinExistence type="inferred from homology"/>
<evidence type="ECO:0000256" key="4">
    <source>
        <dbReference type="ARBA" id="ARBA00022630"/>
    </source>
</evidence>
<dbReference type="AlphaFoldDB" id="A0A291GDR1"/>
<evidence type="ECO:0000256" key="6">
    <source>
        <dbReference type="ARBA" id="ARBA00023002"/>
    </source>
</evidence>
<evidence type="ECO:0000256" key="3">
    <source>
        <dbReference type="ARBA" id="ARBA00005349"/>
    </source>
</evidence>
<dbReference type="PANTHER" id="PTHR43876:SF7">
    <property type="entry name" value="UBIQUINONE BIOSYNTHESIS MONOOXYGENASE COQ6, MITOCHONDRIAL"/>
    <property type="match status" value="1"/>
</dbReference>
<evidence type="ECO:0000256" key="2">
    <source>
        <dbReference type="ARBA" id="ARBA00004749"/>
    </source>
</evidence>
<dbReference type="GO" id="GO:0006744">
    <property type="term" value="P:ubiquinone biosynthetic process"/>
    <property type="evidence" value="ECO:0007669"/>
    <property type="project" value="UniProtKB-UniPathway"/>
</dbReference>
<keyword evidence="6" id="KW-0560">Oxidoreductase</keyword>
<dbReference type="GO" id="GO:0071949">
    <property type="term" value="F:FAD binding"/>
    <property type="evidence" value="ECO:0007669"/>
    <property type="project" value="InterPro"/>
</dbReference>
<keyword evidence="7" id="KW-0503">Monooxygenase</keyword>
<dbReference type="NCBIfam" id="TIGR01988">
    <property type="entry name" value="Ubi-OHases"/>
    <property type="match status" value="1"/>
</dbReference>
<dbReference type="GO" id="GO:0016705">
    <property type="term" value="F:oxidoreductase activity, acting on paired donors, with incorporation or reduction of molecular oxygen"/>
    <property type="evidence" value="ECO:0007669"/>
    <property type="project" value="InterPro"/>
</dbReference>
<comment type="cofactor">
    <cofactor evidence="1">
        <name>FAD</name>
        <dbReference type="ChEBI" id="CHEBI:57692"/>
    </cofactor>
</comment>
<keyword evidence="5" id="KW-0274">FAD</keyword>
<protein>
    <submittedName>
        <fullName evidence="9">2-octaprenyl-6-methoxyphenyl hydroxylase</fullName>
    </submittedName>
</protein>
<dbReference type="UniPathway" id="UPA00232"/>
<feature type="domain" description="FAD-binding" evidence="8">
    <location>
        <begin position="50"/>
        <end position="386"/>
    </location>
</feature>
<dbReference type="GO" id="GO:0004497">
    <property type="term" value="F:monooxygenase activity"/>
    <property type="evidence" value="ECO:0007669"/>
    <property type="project" value="UniProtKB-KW"/>
</dbReference>
<evidence type="ECO:0000256" key="5">
    <source>
        <dbReference type="ARBA" id="ARBA00022827"/>
    </source>
</evidence>
<dbReference type="PRINTS" id="PR00420">
    <property type="entry name" value="RNGMNOXGNASE"/>
</dbReference>
<name>A0A291GDR1_9RHOB</name>
<dbReference type="GO" id="GO:0110142">
    <property type="term" value="C:ubiquinone biosynthesis complex"/>
    <property type="evidence" value="ECO:0007669"/>
    <property type="project" value="UniProtKB-ARBA"/>
</dbReference>
<evidence type="ECO:0000313" key="9">
    <source>
        <dbReference type="EMBL" id="ATG48200.1"/>
    </source>
</evidence>
<keyword evidence="4" id="KW-0285">Flavoprotein</keyword>
<dbReference type="InterPro" id="IPR002938">
    <property type="entry name" value="FAD-bd"/>
</dbReference>
<sequence>MLISVYSTIVRPFLLPSQSSGAGAHGQSRLARHICDKEALMTQNTMPKSDLIIVGGGLNGPALALASANAGLTVTLIDSLPKALRIGDTFDGRGYALSLGSYKLMKAIGIRDKVAAHAQPILDVKVTDGKPGEGPAPFMLEFRDGEIDESPMGYMVEDRYIRQAFLEALDAQPKITQIEGEVIAQDVTLHGATVTLSDGTDISGKLIVGCDGRQSGTALRAGIKRTGWGYGQTALVCAISHELPHHGAAHQYFLPSGPLAILPLPGNQSSIVWTEKDKLAAEIQALSDEDYLAVLRPRFGDFLGEISLAGKRFTYPLNITLANAFTAPRIALVGDAAHGMHPISGQGLNAGLKDVGALTEVLVEAHRRGEDIGREDVLARYAQWRRFDVATMALMTDSFNKLFSNDNPFLRVARDIGMGAVNAMGGLKRAAIREAAGVNGDIPKLLRGVAL</sequence>
<dbReference type="Gene3D" id="3.50.50.60">
    <property type="entry name" value="FAD/NAD(P)-binding domain"/>
    <property type="match status" value="2"/>
</dbReference>